<proteinExistence type="inferred from homology"/>
<comment type="caution">
    <text evidence="6">The sequence shown here is derived from an EMBL/GenBank/DDBJ whole genome shotgun (WGS) entry which is preliminary data.</text>
</comment>
<dbReference type="GO" id="GO:0016117">
    <property type="term" value="P:carotenoid biosynthetic process"/>
    <property type="evidence" value="ECO:0007669"/>
    <property type="project" value="UniProtKB-KW"/>
</dbReference>
<feature type="domain" description="Amine oxidase" evidence="5">
    <location>
        <begin position="13"/>
        <end position="501"/>
    </location>
</feature>
<sequence>MTSQRIVVVGGGIAGLGTAALLADQGHEVHLFEGRDQLGGRAGSWESDGFRFDTGPSWYLMPEVFDHFFRLLGTSAAEQLDLVRLDPAYRVYGPPGKGEPIDVVSGREAVRALFEQHEPGSGDKVEAYLDSAKDAYELSTSKFLYDTYSSTHGLGDPALVKRLPTLIPLLTQTLWKRVTRDFSNPRLQQILAYPSVFLGGSPFEVPSLYHLMSHLDLGDGVLYPKGGFTEIIAAIERLARERGVQIETGVPVEAIITDGGIARGVRLADGRVVSADAVVSGADLHHTETELLEEGDRQYPEKWWKDRVPSPGALLLLLGVKGELPQLTHHTLLFTDDWHTNFDAIFGENKRIPDPASIYVCRPSASDDSVAPEGHENLFVLVPVPADPVSGRGGVDGAGDPRIERAADRVIAQIGEWAGIPDFADRIVVRKTIAPEDFATDLHAWHGNSLGLAHTLGQSAIFRPKNRSRKVSNLYYAGTSVLPGIGLPMCLISAELVVKRMTGDKTAGPLNEPAHAAV</sequence>
<gene>
    <name evidence="6" type="primary">crtI</name>
    <name evidence="6" type="ORF">D8Y23_06065</name>
</gene>
<comment type="pathway">
    <text evidence="1 4">Carotenoid biosynthesis.</text>
</comment>
<evidence type="ECO:0000259" key="5">
    <source>
        <dbReference type="Pfam" id="PF01593"/>
    </source>
</evidence>
<dbReference type="PANTHER" id="PTHR43734">
    <property type="entry name" value="PHYTOENE DESATURASE"/>
    <property type="match status" value="1"/>
</dbReference>
<dbReference type="RefSeq" id="WP_128217262.1">
    <property type="nucleotide sequence ID" value="NZ_RBZY01000016.1"/>
</dbReference>
<evidence type="ECO:0000256" key="3">
    <source>
        <dbReference type="ARBA" id="ARBA00023002"/>
    </source>
</evidence>
<dbReference type="InterPro" id="IPR036188">
    <property type="entry name" value="FAD/NAD-bd_sf"/>
</dbReference>
<dbReference type="EMBL" id="RBZY01000016">
    <property type="protein sequence ID" value="RWR20383.1"/>
    <property type="molecule type" value="Genomic_DNA"/>
</dbReference>
<evidence type="ECO:0000256" key="4">
    <source>
        <dbReference type="RuleBase" id="RU362075"/>
    </source>
</evidence>
<dbReference type="SUPFAM" id="SSF51905">
    <property type="entry name" value="FAD/NAD(P)-binding domain"/>
    <property type="match status" value="1"/>
</dbReference>
<dbReference type="Pfam" id="PF01593">
    <property type="entry name" value="Amino_oxidase"/>
    <property type="match status" value="1"/>
</dbReference>
<dbReference type="Gene3D" id="3.50.50.60">
    <property type="entry name" value="FAD/NAD(P)-binding domain"/>
    <property type="match status" value="2"/>
</dbReference>
<evidence type="ECO:0000313" key="7">
    <source>
        <dbReference type="Proteomes" id="UP000285970"/>
    </source>
</evidence>
<accession>A0A443JIS7</accession>
<evidence type="ECO:0000256" key="1">
    <source>
        <dbReference type="ARBA" id="ARBA00004829"/>
    </source>
</evidence>
<dbReference type="Proteomes" id="UP000285970">
    <property type="component" value="Unassembled WGS sequence"/>
</dbReference>
<reference evidence="6 7" key="1">
    <citation type="journal article" date="2018" name="Front. Microbiol.">
        <title>Novel Insights Into Bacterial Dimethylsulfoniopropionate Catabolism in the East China Sea.</title>
        <authorList>
            <person name="Liu J."/>
            <person name="Liu J."/>
            <person name="Zhang S.H."/>
            <person name="Liang J."/>
            <person name="Lin H."/>
            <person name="Song D."/>
            <person name="Yang G.P."/>
            <person name="Todd J.D."/>
            <person name="Zhang X.H."/>
        </authorList>
    </citation>
    <scope>NUCLEOTIDE SEQUENCE [LARGE SCALE GENOMIC DNA]</scope>
    <source>
        <strain evidence="6 7">ZYFD042</strain>
    </source>
</reference>
<dbReference type="NCBIfam" id="TIGR02734">
    <property type="entry name" value="crtI_fam"/>
    <property type="match status" value="1"/>
</dbReference>
<dbReference type="PANTHER" id="PTHR43734:SF1">
    <property type="entry name" value="PHYTOENE DESATURASE"/>
    <property type="match status" value="1"/>
</dbReference>
<name>A0A443JIS7_9MICO</name>
<keyword evidence="3 4" id="KW-0560">Oxidoreductase</keyword>
<evidence type="ECO:0000313" key="6">
    <source>
        <dbReference type="EMBL" id="RWR20383.1"/>
    </source>
</evidence>
<organism evidence="6 7">
    <name type="scientific">Microbacterium enclense</name>
    <dbReference type="NCBI Taxonomy" id="993073"/>
    <lineage>
        <taxon>Bacteria</taxon>
        <taxon>Bacillati</taxon>
        <taxon>Actinomycetota</taxon>
        <taxon>Actinomycetes</taxon>
        <taxon>Micrococcales</taxon>
        <taxon>Microbacteriaceae</taxon>
        <taxon>Microbacterium</taxon>
    </lineage>
</organism>
<evidence type="ECO:0000256" key="2">
    <source>
        <dbReference type="ARBA" id="ARBA00022746"/>
    </source>
</evidence>
<dbReference type="GO" id="GO:0016491">
    <property type="term" value="F:oxidoreductase activity"/>
    <property type="evidence" value="ECO:0007669"/>
    <property type="project" value="UniProtKB-KW"/>
</dbReference>
<dbReference type="OrthoDB" id="9774675at2"/>
<dbReference type="AlphaFoldDB" id="A0A443JIS7"/>
<comment type="similarity">
    <text evidence="4">Belongs to the carotenoid/retinoid oxidoreductase family.</text>
</comment>
<dbReference type="InterPro" id="IPR014105">
    <property type="entry name" value="Carotenoid/retinoid_OxRdtase"/>
</dbReference>
<keyword evidence="2 4" id="KW-0125">Carotenoid biosynthesis</keyword>
<protein>
    <submittedName>
        <fullName evidence="6">Phytoene desaturase</fullName>
    </submittedName>
</protein>
<dbReference type="InterPro" id="IPR002937">
    <property type="entry name" value="Amino_oxidase"/>
</dbReference>